<dbReference type="InterPro" id="IPR025422">
    <property type="entry name" value="TGA_domain"/>
</dbReference>
<dbReference type="STRING" id="4432.A0A1U8ABF2"/>
<dbReference type="OrthoDB" id="683795at2759"/>
<organism evidence="1 2">
    <name type="scientific">Nelumbo nucifera</name>
    <name type="common">Sacred lotus</name>
    <dbReference type="NCBI Taxonomy" id="4432"/>
    <lineage>
        <taxon>Eukaryota</taxon>
        <taxon>Viridiplantae</taxon>
        <taxon>Streptophyta</taxon>
        <taxon>Embryophyta</taxon>
        <taxon>Tracheophyta</taxon>
        <taxon>Spermatophyta</taxon>
        <taxon>Magnoliopsida</taxon>
        <taxon>Proteales</taxon>
        <taxon>Nelumbonaceae</taxon>
        <taxon>Nelumbo</taxon>
    </lineage>
</organism>
<dbReference type="PANTHER" id="PTHR46354">
    <property type="entry name" value="DOG1 DOMAIN-CONTAINING PROTEIN"/>
    <property type="match status" value="1"/>
</dbReference>
<dbReference type="GO" id="GO:0006351">
    <property type="term" value="P:DNA-templated transcription"/>
    <property type="evidence" value="ECO:0007669"/>
    <property type="project" value="InterPro"/>
</dbReference>
<dbReference type="PANTHER" id="PTHR46354:SF9">
    <property type="entry name" value="PROTEIN INAPERTURATE POLLEN1"/>
    <property type="match status" value="1"/>
</dbReference>
<sequence length="262" mass="30065">MMKAVARIGGCKKSCRPFKNFYGEWIDSLKNTLLPALRHSVSVSSTSPLSTHVQMLYHHFQDYYEALDLAASDDVSQLLYPEWRNSIEKPFLWLGDFHPSIFTNLLRSFLNDSEDGNNFNNRDRRLLFALAWKDPSKALMSRIEQIECGLRLMVPALVDRARNAQAAFIERVAVDWENFEGRKEVAKSIIAKAAMAQIEELVTIFLDANRLRRSILMEIMGATDVYQAALYLERLAEFFVGFLDTGLLLDFEHCRMPITFGI</sequence>
<proteinExistence type="predicted"/>
<dbReference type="KEGG" id="nnu:104598573"/>
<reference evidence="2" key="1">
    <citation type="submission" date="2025-08" db="UniProtKB">
        <authorList>
            <consortium name="RefSeq"/>
        </authorList>
    </citation>
    <scope>IDENTIFICATION</scope>
</reference>
<dbReference type="OMA" id="QNWHVVM"/>
<keyword evidence="1" id="KW-1185">Reference proteome</keyword>
<dbReference type="RefSeq" id="XP_010259014.1">
    <property type="nucleotide sequence ID" value="XM_010260712.1"/>
</dbReference>
<name>A0A1U8ABF2_NELNU</name>
<dbReference type="Proteomes" id="UP000189703">
    <property type="component" value="Unplaced"/>
</dbReference>
<dbReference type="InterPro" id="IPR051886">
    <property type="entry name" value="Seed_Dev/Stress_Resp_Reg"/>
</dbReference>
<dbReference type="AlphaFoldDB" id="A0A1U8ABF2"/>
<dbReference type="GO" id="GO:0043565">
    <property type="term" value="F:sequence-specific DNA binding"/>
    <property type="evidence" value="ECO:0007669"/>
    <property type="project" value="InterPro"/>
</dbReference>
<evidence type="ECO:0000313" key="1">
    <source>
        <dbReference type="Proteomes" id="UP000189703"/>
    </source>
</evidence>
<dbReference type="eggNOG" id="ENOG502R2CB">
    <property type="taxonomic scope" value="Eukaryota"/>
</dbReference>
<dbReference type="PROSITE" id="PS51806">
    <property type="entry name" value="DOG1"/>
    <property type="match status" value="1"/>
</dbReference>
<accession>A0A1U8ABF2</accession>
<evidence type="ECO:0000313" key="2">
    <source>
        <dbReference type="RefSeq" id="XP_010259014.1"/>
    </source>
</evidence>
<protein>
    <submittedName>
        <fullName evidence="2">Protein INAPERTURATE POLLEN1</fullName>
    </submittedName>
</protein>
<dbReference type="GeneID" id="104598573"/>
<gene>
    <name evidence="2" type="primary">LOC104598573</name>
</gene>
<dbReference type="Pfam" id="PF14144">
    <property type="entry name" value="DOG1"/>
    <property type="match status" value="1"/>
</dbReference>